<reference evidence="3" key="1">
    <citation type="journal article" date="2019" name="Int. J. Syst. Evol. Microbiol.">
        <title>The Global Catalogue of Microorganisms (GCM) 10K type strain sequencing project: providing services to taxonomists for standard genome sequencing and annotation.</title>
        <authorList>
            <consortium name="The Broad Institute Genomics Platform"/>
            <consortium name="The Broad Institute Genome Sequencing Center for Infectious Disease"/>
            <person name="Wu L."/>
            <person name="Ma J."/>
        </authorList>
    </citation>
    <scope>NUCLEOTIDE SEQUENCE [LARGE SCALE GENOMIC DNA]</scope>
    <source>
        <strain evidence="3">JCM 16703</strain>
    </source>
</reference>
<dbReference type="PANTHER" id="PTHR35908:SF1">
    <property type="entry name" value="CONSERVED PROTEIN"/>
    <property type="match status" value="1"/>
</dbReference>
<dbReference type="SUPFAM" id="SSF54593">
    <property type="entry name" value="Glyoxalase/Bleomycin resistance protein/Dihydroxybiphenyl dioxygenase"/>
    <property type="match status" value="1"/>
</dbReference>
<evidence type="ECO:0000313" key="2">
    <source>
        <dbReference type="EMBL" id="GAA4128288.1"/>
    </source>
</evidence>
<organism evidence="2 3">
    <name type="scientific">Nocardioides fonticola</name>
    <dbReference type="NCBI Taxonomy" id="450363"/>
    <lineage>
        <taxon>Bacteria</taxon>
        <taxon>Bacillati</taxon>
        <taxon>Actinomycetota</taxon>
        <taxon>Actinomycetes</taxon>
        <taxon>Propionibacteriales</taxon>
        <taxon>Nocardioidaceae</taxon>
        <taxon>Nocardioides</taxon>
    </lineage>
</organism>
<dbReference type="RefSeq" id="WP_344735241.1">
    <property type="nucleotide sequence ID" value="NZ_BAAAZH010000032.1"/>
</dbReference>
<gene>
    <name evidence="2" type="ORF">GCM10022215_39620</name>
</gene>
<feature type="domain" description="Glyoxalase-like" evidence="1">
    <location>
        <begin position="8"/>
        <end position="123"/>
    </location>
</feature>
<evidence type="ECO:0000259" key="1">
    <source>
        <dbReference type="Pfam" id="PF18029"/>
    </source>
</evidence>
<dbReference type="Pfam" id="PF18029">
    <property type="entry name" value="Glyoxalase_6"/>
    <property type="match status" value="1"/>
</dbReference>
<sequence length="127" mass="14344">MASRLANVCLDAHDTFAQAKWWSEVLDDFTFDPADTEPGWNHPGAEESGLVSAEGRHLLFLKVPEDKQVKNRVHPCLRPTDRTRDEEVERLLAHGATLVHDLRDGEKGWAVLADPEGNEFCVLTRRD</sequence>
<accession>A0ABP7Y042</accession>
<dbReference type="PANTHER" id="PTHR35908">
    <property type="entry name" value="HYPOTHETICAL FUSION PROTEIN"/>
    <property type="match status" value="1"/>
</dbReference>
<keyword evidence="3" id="KW-1185">Reference proteome</keyword>
<dbReference type="Proteomes" id="UP001501495">
    <property type="component" value="Unassembled WGS sequence"/>
</dbReference>
<name>A0ABP7Y042_9ACTN</name>
<dbReference type="Gene3D" id="3.10.180.10">
    <property type="entry name" value="2,3-Dihydroxybiphenyl 1,2-Dioxygenase, domain 1"/>
    <property type="match status" value="1"/>
</dbReference>
<protein>
    <submittedName>
        <fullName evidence="2">VOC family protein</fullName>
    </submittedName>
</protein>
<dbReference type="EMBL" id="BAAAZH010000032">
    <property type="protein sequence ID" value="GAA4128288.1"/>
    <property type="molecule type" value="Genomic_DNA"/>
</dbReference>
<comment type="caution">
    <text evidence="2">The sequence shown here is derived from an EMBL/GenBank/DDBJ whole genome shotgun (WGS) entry which is preliminary data.</text>
</comment>
<evidence type="ECO:0000313" key="3">
    <source>
        <dbReference type="Proteomes" id="UP001501495"/>
    </source>
</evidence>
<dbReference type="InterPro" id="IPR041581">
    <property type="entry name" value="Glyoxalase_6"/>
</dbReference>
<dbReference type="InterPro" id="IPR029068">
    <property type="entry name" value="Glyas_Bleomycin-R_OHBP_Dase"/>
</dbReference>
<proteinExistence type="predicted"/>